<reference evidence="3" key="1">
    <citation type="submission" date="2020-05" db="EMBL/GenBank/DDBJ databases">
        <title>Phylogenomic resolution of chytrid fungi.</title>
        <authorList>
            <person name="Stajich J.E."/>
            <person name="Amses K."/>
            <person name="Simmons R."/>
            <person name="Seto K."/>
            <person name="Myers J."/>
            <person name="Bonds A."/>
            <person name="Quandt C.A."/>
            <person name="Barry K."/>
            <person name="Liu P."/>
            <person name="Grigoriev I."/>
            <person name="Longcore J.E."/>
            <person name="James T.Y."/>
        </authorList>
    </citation>
    <scope>NUCLEOTIDE SEQUENCE</scope>
    <source>
        <strain evidence="3">JEL0379</strain>
    </source>
</reference>
<accession>A0AAD5XR90</accession>
<dbReference type="PANTHER" id="PTHR13500:SF0">
    <property type="entry name" value="NUCLEOLAR PRE-RIBOSOMAL-ASSOCIATED PROTEIN 1"/>
    <property type="match status" value="1"/>
</dbReference>
<dbReference type="Proteomes" id="UP001212152">
    <property type="component" value="Unassembled WGS sequence"/>
</dbReference>
<dbReference type="GO" id="GO:0005730">
    <property type="term" value="C:nucleolus"/>
    <property type="evidence" value="ECO:0007669"/>
    <property type="project" value="TreeGrafter"/>
</dbReference>
<feature type="domain" description="URB1 C-terminal" evidence="2">
    <location>
        <begin position="1693"/>
        <end position="1898"/>
    </location>
</feature>
<dbReference type="InterPro" id="IPR032436">
    <property type="entry name" value="URB1_C"/>
</dbReference>
<comment type="caution">
    <text evidence="3">The sequence shown here is derived from an EMBL/GenBank/DDBJ whole genome shotgun (WGS) entry which is preliminary data.</text>
</comment>
<dbReference type="InterPro" id="IPR021714">
    <property type="entry name" value="URB1_N"/>
</dbReference>
<evidence type="ECO:0000313" key="4">
    <source>
        <dbReference type="Proteomes" id="UP001212152"/>
    </source>
</evidence>
<dbReference type="Pfam" id="PF16201">
    <property type="entry name" value="NopRA1"/>
    <property type="match status" value="1"/>
</dbReference>
<name>A0AAD5XR90_9FUNG</name>
<dbReference type="PANTHER" id="PTHR13500">
    <property type="entry name" value="NUCLEOLAR PRERIBOSOMAL-ASSOCIATED PROTEIN 1"/>
    <property type="match status" value="1"/>
</dbReference>
<gene>
    <name evidence="3" type="ORF">HDU87_003562</name>
</gene>
<dbReference type="GO" id="GO:0000466">
    <property type="term" value="P:maturation of 5.8S rRNA from tricistronic rRNA transcript (SSU-rRNA, 5.8S rRNA, LSU-rRNA)"/>
    <property type="evidence" value="ECO:0007669"/>
    <property type="project" value="TreeGrafter"/>
</dbReference>
<proteinExistence type="predicted"/>
<dbReference type="EMBL" id="JADGJQ010000026">
    <property type="protein sequence ID" value="KAJ3178488.1"/>
    <property type="molecule type" value="Genomic_DNA"/>
</dbReference>
<feature type="domain" description="URB1 N-terminal" evidence="1">
    <location>
        <begin position="77"/>
        <end position="390"/>
    </location>
</feature>
<organism evidence="3 4">
    <name type="scientific">Geranomyces variabilis</name>
    <dbReference type="NCBI Taxonomy" id="109894"/>
    <lineage>
        <taxon>Eukaryota</taxon>
        <taxon>Fungi</taxon>
        <taxon>Fungi incertae sedis</taxon>
        <taxon>Chytridiomycota</taxon>
        <taxon>Chytridiomycota incertae sedis</taxon>
        <taxon>Chytridiomycetes</taxon>
        <taxon>Spizellomycetales</taxon>
        <taxon>Powellomycetaceae</taxon>
        <taxon>Geranomyces</taxon>
    </lineage>
</organism>
<protein>
    <recommendedName>
        <fullName evidence="5">Nucleolar pre-ribosomal-associated protein 1</fullName>
    </recommendedName>
</protein>
<sequence>MVNATDSARGEEPPRLVCLTHNGLLATLNTDDVDAMYSGLASFNRSLAKLVQGEVDGEISEEADLLKAYLKGSPEASELFRIWSFLMTNHTERLATVVPDVLARVILGSKLVGLFPVGSAMARLVIRDHMTAVYRGLSSGKHVTIQATLRLLVAVAGLKSSTAKELHDTFNFNLKALPKIITIRQKASAKARHSDDIRSLYVQFLLAFLENGDAVIKKVMLETKDLLSAIFKGLTEDSFETVDRVLSTFKRCVVDDSNLARTLKISFFNHYILEQITKLYKRNEPVEGGQSIADVAHAFLLHTCTNPGIGICFQDAGWYPAKAKSAGKTIKVYNTVLLKLLLSLKPIEDPRQSLLLLAGLKNCPELVRPYWAELGALSFEPRVSTSWFSNMALAAKIIQLPVPQHFGASEMGLPPPPVGLAADNILPPPLDRSVCNRALQHSNSMVKHTSAVVLALAFEKLNAVQKAVRSVINDLLRSQQLLEVTLGNVSSLIRKWTSFFSEIAEELRRRLPDLQIILALQNQQLKQAGIKDDSKDAASDAMVVDEPSVQTEEISSETLHCAALQLIRHYQRQFPETVLESRVNYGKFLLADLTGLSIELQLHLLDLIAEVPEFNWKERSANAVGSHLGTFAHLYIVTETPEIVEACGRVLQRIFADSFFFQFHVDEISVWLDILRTVDVADLNAVLAWLDEALCTGARTPYRIVDRTASLVSEAHDNMEESSKCAAVHILNTRRRVALNLHSLDDVPYFPFSPALLCIADGLHALIKREADHAPAARAAARCFSKLVVRIYHSTQAVGNYLVPLVERATCDTSGSNFRSVSDWNAGHYLAAATQYLKEGPIRDSGAMDFGTMVAVSSNDEGSRRRQLDELRIRHPTMGSLLATSATVNGPAATVLFTNLSYSDLLANVFCAPLPQLDKYSAALQSRIDGCTEPQISLELTRQILLHMSTATANCVVPRSLMGLQLLESLVASARHVSGATDTVSAGILTEANVYEVVRETVFGHPFLLNIFVSDAACDAPLRSAVVEFVHRAVSAEYAWLQSQPKTDGVAGTIALTWRAYTERIRDKLLSEIAAGAVSLETTHAFSLFRAHMSATSLNVILEPLLAGDQYTHQLLLLALTAKSGEETQVVTAEFFKRLVQLMTVDGGVEPERIVANILRDALLPEAVLQEERRKGECTSARFNVCEGSDSSAPACLTAFFDESILSYLVRRLKTAQGTTSAEILQLVVLDSPTIASKVINRIAKEKLVSTLSLDVAKILFSAFMRVCSIRTPPPMGQPLEGVQWIAEPKSVVVTLYEQILPSIKKSLIEGLTGADTERALDADALFRTATLFKTGYQAPNFMDELLSAIHTVGRPVDALSACQWLGSHLAVLQAFAQGSTYASERVLLLCLGLLQSVYASKKKVTASDLITADEKIIRRVLHAAIGLTSAEPGMSSEFLRGKAENVKAFLVATMKYRLADEAALRLLHKVVICMYQAGIVKDGGSGLPLLPEVLCERFVSHSQFLAIIQASPRSNVEETDAADRVDSAEVRLRRLAAKTELLKLLQTVMVLDPTRCCKTSYLSALAQSYTGTVHESDRAVLEIWKTYETVAGISVEAYARQWGQIDDGTDAAWAATLTPSDALAKVDQAWMAHTCQSFPSGDVCSSNVYSARHSPLYDPDFFLPLISSAIVLPEGREGPYASPRQLLETNSLALAIAALACDRDATRRAGYFILDLAYNQLIADAEGLRERNQVLLALDGLKNVITIRSDAVISKYATTESRDETPRISGIMAVFFAQAVMIAMKPEHEMYSLINRFFLQRPTVDMEDIPMFYELFYSASEQSRKERVWMLRLLACGLKTAADYRLYKRRRVVDILLTCYNSPIADTQTRKLIVEFLLRATTIPSVLSDMITQSGLVVFLTALCGTVDFGGADAGALGFVKLVRRVQAGFAATPMEWHGLWRSVWVDSIAGCAGAILQGVAFASRVATPGTENVAWGTSLLVEVVALVAELRDAYAAISSTASPISAAHIEVVISLWNTCWETIASTRLVTSNGNAEVENEVEELRENKGIDLDTLHAVPTSPPALVMALERTRKTLFGIVTALPADGTGSPATAETLTAFLLATVETRTMELESIFGFVTFLGGLTVPPSTALRDRVRRVAFGVSPAGFTLARRIRNGLEKVLGSWVAETGRAKRTRAE</sequence>
<dbReference type="InterPro" id="IPR039844">
    <property type="entry name" value="URB1"/>
</dbReference>
<evidence type="ECO:0008006" key="5">
    <source>
        <dbReference type="Google" id="ProtNLM"/>
    </source>
</evidence>
<evidence type="ECO:0000259" key="1">
    <source>
        <dbReference type="Pfam" id="PF11707"/>
    </source>
</evidence>
<dbReference type="Pfam" id="PF11707">
    <property type="entry name" value="Npa1"/>
    <property type="match status" value="1"/>
</dbReference>
<evidence type="ECO:0000313" key="3">
    <source>
        <dbReference type="EMBL" id="KAJ3178488.1"/>
    </source>
</evidence>
<evidence type="ECO:0000259" key="2">
    <source>
        <dbReference type="Pfam" id="PF16201"/>
    </source>
</evidence>
<keyword evidence="4" id="KW-1185">Reference proteome</keyword>
<dbReference type="GO" id="GO:0000463">
    <property type="term" value="P:maturation of LSU-rRNA from tricistronic rRNA transcript (SSU-rRNA, 5.8S rRNA, LSU-rRNA)"/>
    <property type="evidence" value="ECO:0007669"/>
    <property type="project" value="TreeGrafter"/>
</dbReference>